<comment type="caution">
    <text evidence="3">Lacks conserved residue(s) required for the propagation of feature annotation.</text>
</comment>
<evidence type="ECO:0000256" key="4">
    <source>
        <dbReference type="PROSITE-ProRule" id="PRU00236"/>
    </source>
</evidence>
<comment type="function">
    <text evidence="3">NAD-dependent lysine deacetylase and desuccinylase that specifically removes acetyl and succinyl groups on target proteins. Modulates the activities of several proteins which are inactive in their acylated form.</text>
</comment>
<dbReference type="EMBL" id="ASRX01000018">
    <property type="protein sequence ID" value="EYF06109.1"/>
    <property type="molecule type" value="Genomic_DNA"/>
</dbReference>
<dbReference type="InterPro" id="IPR026591">
    <property type="entry name" value="Sirtuin_cat_small_dom_sf"/>
</dbReference>
<sequence>MTSLDRDQFREALGRARKIAVLTGAGVSAESGIPTFRGAGGLWRRYQATDLATPQAWDKDPGLVWEFYDHRRAVARTCDPNPAHHALAHFEARCRDAGRAFTLVTQNIDGLHERAGSRNVVRLHGSLWQVRCVACREVTTTHQVPIAPAFEGSGSPDPEFQARRFGEADLPHCHCGGVIRPHIVWFGERLAEADLQAAYDGIAPCDILIVVGTSAVVYPAASYIPVAKRLGATVAEVNVEPSAANEFCDAYFEGKAGEILPNLLDVPFS</sequence>
<keyword evidence="7" id="KW-1185">Reference proteome</keyword>
<comment type="domain">
    <text evidence="3">2 residues (Tyr-68 and Arg-71) present in a large hydrophobic pocket are probably involved in substrate specificity. They are important for desuccinylation activity, but dispensable for deacetylation activity.</text>
</comment>
<feature type="binding site" evidence="3 4">
    <location>
        <position position="173"/>
    </location>
    <ligand>
        <name>Zn(2+)</name>
        <dbReference type="ChEBI" id="CHEBI:29105"/>
    </ligand>
</feature>
<dbReference type="PANTHER" id="PTHR11085">
    <property type="entry name" value="NAD-DEPENDENT PROTEIN DEACYLASE SIRTUIN-5, MITOCHONDRIAL-RELATED"/>
    <property type="match status" value="1"/>
</dbReference>
<protein>
    <recommendedName>
        <fullName evidence="3">NAD-dependent protein deacylase</fullName>
        <ecNumber evidence="3">2.3.1.286</ecNumber>
    </recommendedName>
    <alternativeName>
        <fullName evidence="3">Regulatory protein SIR2 homolog</fullName>
    </alternativeName>
</protein>
<dbReference type="Gene3D" id="3.30.1600.10">
    <property type="entry name" value="SIR2/SIRT2 'Small Domain"/>
    <property type="match status" value="1"/>
</dbReference>
<dbReference type="NCBIfam" id="NF001753">
    <property type="entry name" value="PRK00481.1-3"/>
    <property type="match status" value="1"/>
</dbReference>
<feature type="binding site" evidence="3">
    <location>
        <begin position="106"/>
        <end position="109"/>
    </location>
    <ligand>
        <name>NAD(+)</name>
        <dbReference type="ChEBI" id="CHEBI:57540"/>
    </ligand>
</feature>
<evidence type="ECO:0000256" key="1">
    <source>
        <dbReference type="ARBA" id="ARBA00022679"/>
    </source>
</evidence>
<feature type="binding site" evidence="3 4">
    <location>
        <position position="135"/>
    </location>
    <ligand>
        <name>Zn(2+)</name>
        <dbReference type="ChEBI" id="CHEBI:29105"/>
    </ligand>
</feature>
<dbReference type="EC" id="2.3.1.286" evidence="3"/>
<gene>
    <name evidence="3" type="primary">cobB</name>
    <name evidence="6" type="ORF">CAP_2299</name>
</gene>
<feature type="binding site" evidence="4">
    <location>
        <position position="132"/>
    </location>
    <ligand>
        <name>Zn(2+)</name>
        <dbReference type="ChEBI" id="CHEBI:29105"/>
    </ligand>
</feature>
<dbReference type="Gene3D" id="3.40.50.1220">
    <property type="entry name" value="TPP-binding domain"/>
    <property type="match status" value="1"/>
</dbReference>
<accession>A0A017TA69</accession>
<keyword evidence="4" id="KW-0862">Zinc</keyword>
<dbReference type="AlphaFoldDB" id="A0A017TA69"/>
<keyword evidence="4" id="KW-0479">Metal-binding</keyword>
<dbReference type="SUPFAM" id="SSF52467">
    <property type="entry name" value="DHS-like NAD/FAD-binding domain"/>
    <property type="match status" value="1"/>
</dbReference>
<dbReference type="GO" id="GO:0070403">
    <property type="term" value="F:NAD+ binding"/>
    <property type="evidence" value="ECO:0007669"/>
    <property type="project" value="UniProtKB-UniRule"/>
</dbReference>
<comment type="similarity">
    <text evidence="3">Belongs to the sirtuin family. Class III subfamily.</text>
</comment>
<feature type="binding site" evidence="3">
    <location>
        <begin position="238"/>
        <end position="240"/>
    </location>
    <ligand>
        <name>NAD(+)</name>
        <dbReference type="ChEBI" id="CHEBI:57540"/>
    </ligand>
</feature>
<dbReference type="Proteomes" id="UP000019678">
    <property type="component" value="Unassembled WGS sequence"/>
</dbReference>
<dbReference type="RefSeq" id="WP_044240731.1">
    <property type="nucleotide sequence ID" value="NZ_ASRX01000018.1"/>
</dbReference>
<dbReference type="Pfam" id="PF02146">
    <property type="entry name" value="SIR2"/>
    <property type="match status" value="1"/>
</dbReference>
<keyword evidence="2 3" id="KW-0520">NAD</keyword>
<organism evidence="6 7">
    <name type="scientific">Chondromyces apiculatus DSM 436</name>
    <dbReference type="NCBI Taxonomy" id="1192034"/>
    <lineage>
        <taxon>Bacteria</taxon>
        <taxon>Pseudomonadati</taxon>
        <taxon>Myxococcota</taxon>
        <taxon>Polyangia</taxon>
        <taxon>Polyangiales</taxon>
        <taxon>Polyangiaceae</taxon>
        <taxon>Chondromyces</taxon>
    </lineage>
</organism>
<comment type="catalytic activity">
    <reaction evidence="3">
        <text>N(6)-acetyl-L-lysyl-[protein] + NAD(+) + H2O = 2''-O-acetyl-ADP-D-ribose + nicotinamide + L-lysyl-[protein]</text>
        <dbReference type="Rhea" id="RHEA:43636"/>
        <dbReference type="Rhea" id="RHEA-COMP:9752"/>
        <dbReference type="Rhea" id="RHEA-COMP:10731"/>
        <dbReference type="ChEBI" id="CHEBI:15377"/>
        <dbReference type="ChEBI" id="CHEBI:17154"/>
        <dbReference type="ChEBI" id="CHEBI:29969"/>
        <dbReference type="ChEBI" id="CHEBI:57540"/>
        <dbReference type="ChEBI" id="CHEBI:61930"/>
        <dbReference type="ChEBI" id="CHEBI:83767"/>
        <dbReference type="EC" id="2.3.1.286"/>
    </reaction>
</comment>
<feature type="binding site" evidence="3">
    <location>
        <position position="256"/>
    </location>
    <ligand>
        <name>NAD(+)</name>
        <dbReference type="ChEBI" id="CHEBI:57540"/>
    </ligand>
</feature>
<evidence type="ECO:0000313" key="7">
    <source>
        <dbReference type="Proteomes" id="UP000019678"/>
    </source>
</evidence>
<dbReference type="GO" id="GO:0046872">
    <property type="term" value="F:metal ion binding"/>
    <property type="evidence" value="ECO:0007669"/>
    <property type="project" value="UniProtKB-KW"/>
</dbReference>
<name>A0A017TA69_9BACT</name>
<dbReference type="HAMAP" id="MF_01121">
    <property type="entry name" value="Sirtuin_ClassIII"/>
    <property type="match status" value="1"/>
</dbReference>
<dbReference type="InterPro" id="IPR003000">
    <property type="entry name" value="Sirtuin"/>
</dbReference>
<comment type="caution">
    <text evidence="6">The sequence shown here is derived from an EMBL/GenBank/DDBJ whole genome shotgun (WGS) entry which is preliminary data.</text>
</comment>
<dbReference type="InterPro" id="IPR026590">
    <property type="entry name" value="Ssirtuin_cat_dom"/>
</dbReference>
<dbReference type="GO" id="GO:0017136">
    <property type="term" value="F:histone deacetylase activity, NAD-dependent"/>
    <property type="evidence" value="ECO:0007669"/>
    <property type="project" value="TreeGrafter"/>
</dbReference>
<evidence type="ECO:0000256" key="3">
    <source>
        <dbReference type="HAMAP-Rule" id="MF_01121"/>
    </source>
</evidence>
<feature type="binding site" evidence="3">
    <location>
        <begin position="212"/>
        <end position="214"/>
    </location>
    <ligand>
        <name>NAD(+)</name>
        <dbReference type="ChEBI" id="CHEBI:57540"/>
    </ligand>
</feature>
<comment type="subcellular location">
    <subcellularLocation>
        <location evidence="3">Cytoplasm</location>
    </subcellularLocation>
</comment>
<keyword evidence="1" id="KW-0808">Transferase</keyword>
<keyword evidence="3" id="KW-0963">Cytoplasm</keyword>
<dbReference type="GO" id="GO:0036054">
    <property type="term" value="F:protein-malonyllysine demalonylase activity"/>
    <property type="evidence" value="ECO:0007669"/>
    <property type="project" value="InterPro"/>
</dbReference>
<feature type="binding site" evidence="4">
    <location>
        <position position="175"/>
    </location>
    <ligand>
        <name>Zn(2+)</name>
        <dbReference type="ChEBI" id="CHEBI:29105"/>
    </ligand>
</feature>
<evidence type="ECO:0000256" key="2">
    <source>
        <dbReference type="ARBA" id="ARBA00023027"/>
    </source>
</evidence>
<dbReference type="PROSITE" id="PS50305">
    <property type="entry name" value="SIRTUIN"/>
    <property type="match status" value="1"/>
</dbReference>
<feature type="binding site" evidence="3">
    <location>
        <begin position="24"/>
        <end position="43"/>
    </location>
    <ligand>
        <name>NAD(+)</name>
        <dbReference type="ChEBI" id="CHEBI:57540"/>
    </ligand>
</feature>
<feature type="binding site" evidence="3">
    <location>
        <position position="71"/>
    </location>
    <ligand>
        <name>substrate</name>
    </ligand>
</feature>
<evidence type="ECO:0000259" key="5">
    <source>
        <dbReference type="PROSITE" id="PS50305"/>
    </source>
</evidence>
<evidence type="ECO:0000313" key="6">
    <source>
        <dbReference type="EMBL" id="EYF06109.1"/>
    </source>
</evidence>
<feature type="binding site" evidence="3">
    <location>
        <position position="68"/>
    </location>
    <ligand>
        <name>substrate</name>
    </ligand>
</feature>
<comment type="catalytic activity">
    <reaction evidence="3">
        <text>N(6)-succinyl-L-lysyl-[protein] + NAD(+) + H2O = 2''-O-succinyl-ADP-D-ribose + nicotinamide + L-lysyl-[protein]</text>
        <dbReference type="Rhea" id="RHEA:47668"/>
        <dbReference type="Rhea" id="RHEA-COMP:9752"/>
        <dbReference type="Rhea" id="RHEA-COMP:11877"/>
        <dbReference type="ChEBI" id="CHEBI:15377"/>
        <dbReference type="ChEBI" id="CHEBI:17154"/>
        <dbReference type="ChEBI" id="CHEBI:29969"/>
        <dbReference type="ChEBI" id="CHEBI:57540"/>
        <dbReference type="ChEBI" id="CHEBI:87830"/>
        <dbReference type="ChEBI" id="CHEBI:87832"/>
    </reaction>
</comment>
<dbReference type="STRING" id="1192034.CAP_2299"/>
<dbReference type="InterPro" id="IPR050134">
    <property type="entry name" value="NAD-dep_sirtuin_deacylases"/>
</dbReference>
<dbReference type="OrthoDB" id="9800582at2"/>
<reference evidence="6 7" key="1">
    <citation type="submission" date="2013-05" db="EMBL/GenBank/DDBJ databases">
        <title>Genome assembly of Chondromyces apiculatus DSM 436.</title>
        <authorList>
            <person name="Sharma G."/>
            <person name="Khatri I."/>
            <person name="Kaur C."/>
            <person name="Mayilraj S."/>
            <person name="Subramanian S."/>
        </authorList>
    </citation>
    <scope>NUCLEOTIDE SEQUENCE [LARGE SCALE GENOMIC DNA]</scope>
    <source>
        <strain evidence="6 7">DSM 436</strain>
    </source>
</reference>
<feature type="domain" description="Deacetylase sirtuin-type" evidence="5">
    <location>
        <begin position="1"/>
        <end position="269"/>
    </location>
</feature>
<dbReference type="GO" id="GO:0036055">
    <property type="term" value="F:protein-succinyllysine desuccinylase activity"/>
    <property type="evidence" value="ECO:0007669"/>
    <property type="project" value="UniProtKB-UniRule"/>
</dbReference>
<dbReference type="InterPro" id="IPR027546">
    <property type="entry name" value="Sirtuin_class_III"/>
</dbReference>
<proteinExistence type="inferred from homology"/>
<dbReference type="eggNOG" id="COG0846">
    <property type="taxonomic scope" value="Bacteria"/>
</dbReference>
<dbReference type="InterPro" id="IPR029035">
    <property type="entry name" value="DHS-like_NAD/FAD-binding_dom"/>
</dbReference>
<dbReference type="PANTHER" id="PTHR11085:SF13">
    <property type="entry name" value="NAD-DEPENDENT PROTEIN DEACYLASE"/>
    <property type="match status" value="1"/>
</dbReference>
<feature type="active site" description="Proton acceptor" evidence="3 4">
    <location>
        <position position="124"/>
    </location>
</feature>
<dbReference type="CDD" id="cd01412">
    <property type="entry name" value="SIRT5_Af1_CobB"/>
    <property type="match status" value="1"/>
</dbReference>
<dbReference type="GO" id="GO:0005737">
    <property type="term" value="C:cytoplasm"/>
    <property type="evidence" value="ECO:0007669"/>
    <property type="project" value="UniProtKB-SubCell"/>
</dbReference>